<comment type="similarity">
    <text evidence="2">Belongs to the glycosyltransferase 41 family. O-GlcNAc transferase subfamily.</text>
</comment>
<evidence type="ECO:0000256" key="7">
    <source>
        <dbReference type="ARBA" id="ARBA00022803"/>
    </source>
</evidence>
<dbReference type="Pfam" id="PF13578">
    <property type="entry name" value="Methyltransf_24"/>
    <property type="match status" value="1"/>
</dbReference>
<dbReference type="Gene3D" id="3.40.50.150">
    <property type="entry name" value="Vaccinia Virus protein VP39"/>
    <property type="match status" value="2"/>
</dbReference>
<dbReference type="Pfam" id="PF12895">
    <property type="entry name" value="ANAPC3"/>
    <property type="match status" value="1"/>
</dbReference>
<feature type="repeat" description="TPR" evidence="8">
    <location>
        <begin position="314"/>
        <end position="347"/>
    </location>
</feature>
<evidence type="ECO:0000256" key="8">
    <source>
        <dbReference type="PROSITE-ProRule" id="PRU00339"/>
    </source>
</evidence>
<dbReference type="Gene3D" id="3.40.50.11380">
    <property type="match status" value="1"/>
</dbReference>
<feature type="repeat" description="TPR" evidence="8">
    <location>
        <begin position="467"/>
        <end position="500"/>
    </location>
</feature>
<feature type="domain" description="O-GlcNAc transferase C-terminal" evidence="10">
    <location>
        <begin position="832"/>
        <end position="1007"/>
    </location>
</feature>
<dbReference type="EC" id="2.4.1.255" evidence="3"/>
<keyword evidence="4" id="KW-0328">Glycosyltransferase</keyword>
<dbReference type="Gene3D" id="3.40.50.2000">
    <property type="entry name" value="Glycogen Phosphorylase B"/>
    <property type="match status" value="1"/>
</dbReference>
<reference evidence="11 12" key="1">
    <citation type="journal article" date="2020" name="Harmful Algae">
        <title>Molecular and morphological characterization of a novel dihydroanatoxin-a producing Microcoleus species (cyanobacteria) from the Russian River, California, USA.</title>
        <authorList>
            <person name="Conklin K.Y."/>
            <person name="Stancheva R."/>
            <person name="Otten T.G."/>
            <person name="Fadness R."/>
            <person name="Boyer G.L."/>
            <person name="Read B."/>
            <person name="Zhang X."/>
            <person name="Sheath R.G."/>
        </authorList>
    </citation>
    <scope>NUCLEOTIDE SEQUENCE [LARGE SCALE GENOMIC DNA]</scope>
    <source>
        <strain evidence="11 12">PTRS2</strain>
    </source>
</reference>
<dbReference type="SMART" id="SM00028">
    <property type="entry name" value="TPR"/>
    <property type="match status" value="8"/>
</dbReference>
<dbReference type="Pfam" id="PF13432">
    <property type="entry name" value="TPR_16"/>
    <property type="match status" value="1"/>
</dbReference>
<evidence type="ECO:0000313" key="11">
    <source>
        <dbReference type="EMBL" id="MEK0186188.1"/>
    </source>
</evidence>
<proteinExistence type="inferred from homology"/>
<dbReference type="InterPro" id="IPR019734">
    <property type="entry name" value="TPR_rpt"/>
</dbReference>
<evidence type="ECO:0000256" key="5">
    <source>
        <dbReference type="ARBA" id="ARBA00022679"/>
    </source>
</evidence>
<accession>A0ABU8YPN7</accession>
<dbReference type="InterPro" id="IPR011990">
    <property type="entry name" value="TPR-like_helical_dom_sf"/>
</dbReference>
<dbReference type="PROSITE" id="PS50293">
    <property type="entry name" value="TPR_REGION"/>
    <property type="match status" value="3"/>
</dbReference>
<evidence type="ECO:0000313" key="12">
    <source>
        <dbReference type="Proteomes" id="UP001384579"/>
    </source>
</evidence>
<evidence type="ECO:0000256" key="1">
    <source>
        <dbReference type="ARBA" id="ARBA00004922"/>
    </source>
</evidence>
<feature type="domain" description="O-GlcNAc transferase C-terminal" evidence="10">
    <location>
        <begin position="669"/>
        <end position="816"/>
    </location>
</feature>
<feature type="repeat" description="TPR" evidence="8">
    <location>
        <begin position="416"/>
        <end position="449"/>
    </location>
</feature>
<keyword evidence="12" id="KW-1185">Reference proteome</keyword>
<sequence>MDNQRFFEQLPSLYENWEQGLAFPKSDQFQKILNQVTGMTTANVMQLVNFAVECLEPNEVYCEVGCFQGASLIAALLEHPEQMAYAVDNFSEFDTFEDSFDKLTENLSNFNLSEQVFFCNQEFEEFFSDLSGLETEDKIGFYFYDGSHDYRSHLMGLLLVRPFLAERAIILVSNSNWSAPQQANYDFLAAHPQCQLLLDKADGSDNYKIWNGVQLFVWDGTRKHREDGETFGAKRNQEVIASLNKLQEAERKKLIDTLHNEAVELHCSGAITPINKGKLVNTENEESFLSFSNENLKQAEKKYQEVLRWEPENADAWLHLGTLYYMKEQYQDALLLLIKSIEIDPLKTIRHYNLGVVLEAVGDRVQAIRAYQEAIKLDPQNIQAYNNLGNILAQAGEIEQAESVYRQAIAANPEHFGGYLNLGNILMLQQQIDLAIAAYETALRLQPRYPDILNNLGIAFEAKNDQAQASSYLGYAFYRQNKHEIAISYFQKFLEIQTGDRDFYIALADCYQLTNQYDEALKVYEDSISLYPQDENLYFSWILTLQKAGRTQEAIAVASKASQLLPNALQLKREAELLLPVIYEYPEEIKFYRQRFTQGLQNFSQEISLDTADMKKNSFRGISCYQNFLLQYQGSNDLELQKQYGELVHRIMAANYPHWVLPRPMPTLNPTEKIRIGYVSHGMRGNGVGKLLLGWLRNCDRQQFDVYCYHINPEQDALTEKFLVYSDVFHQIGNDLEGVCQQIVSDKLHLLVFVEIGMHPQMIQMAALRLAPIQCASWLHPVTSGMPTIDYFLSSEAMEPENAAEHYSEQLIRLPKLGMSCTKPIIPTQTKKRADFQLRDDAVVYLSCQSLSKYLPQYDYIYPEIAQKVPQSQFVFVAHQSPLITEKLQQRLKQAFAKYGLKNEDYCIILPRQTVISYWQLNLLADIFLDTFSWSGGITTLEAIACNLPIVTCPGELMRGRQSCGMLNILGLTDTIAQDEAEYIEIAVKLGLDAEWRRTLSQQMSDRHANLYEDVTCVKALEQFYRQVVEDKLITDAKTPLLSTAKKKVLHVGCGPYSSSGLHETFKTDEWQEVRLDIDPNVKPDIISSITDMTPVPSQSVDAIWSSHNIEHIYPHEVPIALAEFYRVLKPGGFVLITLPDIQKVAEYVAQGNLEEPIYLSPAGPIAAIDILYGLGTDLAKGKYYMAHRTGFTQESLAQKMRQVGFHPVEVRSENLNLWATAYKNKPIE</sequence>
<dbReference type="InterPro" id="IPR029063">
    <property type="entry name" value="SAM-dependent_MTases_sf"/>
</dbReference>
<dbReference type="Proteomes" id="UP001384579">
    <property type="component" value="Unassembled WGS sequence"/>
</dbReference>
<dbReference type="Gene3D" id="1.25.40.10">
    <property type="entry name" value="Tetratricopeptide repeat domain"/>
    <property type="match status" value="3"/>
</dbReference>
<keyword evidence="7 8" id="KW-0802">TPR repeat</keyword>
<dbReference type="PANTHER" id="PTHR44835:SF1">
    <property type="entry name" value="PROTEIN O-GLCNAC TRANSFERASE"/>
    <property type="match status" value="1"/>
</dbReference>
<dbReference type="Pfam" id="PF13844">
    <property type="entry name" value="Glyco_transf_41"/>
    <property type="match status" value="2"/>
</dbReference>
<dbReference type="Pfam" id="PF08241">
    <property type="entry name" value="Methyltransf_11"/>
    <property type="match status" value="1"/>
</dbReference>
<dbReference type="SUPFAM" id="SSF48452">
    <property type="entry name" value="TPR-like"/>
    <property type="match status" value="2"/>
</dbReference>
<keyword evidence="6" id="KW-0677">Repeat</keyword>
<comment type="caution">
    <text evidence="11">The sequence shown here is derived from an EMBL/GenBank/DDBJ whole genome shotgun (WGS) entry which is preliminary data.</text>
</comment>
<dbReference type="RefSeq" id="WP_340541569.1">
    <property type="nucleotide sequence ID" value="NZ_JBBLXS010000189.1"/>
</dbReference>
<name>A0ABU8YPN7_9CYAN</name>
<dbReference type="PANTHER" id="PTHR44835">
    <property type="entry name" value="UDP-N-ACETYLGLUCOSAMINE--PEPTIDE N-ACETYLGLUCOSAMINYLTRANSFERASE SPINDLY-RELATED"/>
    <property type="match status" value="1"/>
</dbReference>
<dbReference type="InterPro" id="IPR013216">
    <property type="entry name" value="Methyltransf_11"/>
</dbReference>
<keyword evidence="5" id="KW-0808">Transferase</keyword>
<dbReference type="Pfam" id="PF14559">
    <property type="entry name" value="TPR_19"/>
    <property type="match status" value="1"/>
</dbReference>
<evidence type="ECO:0000259" key="9">
    <source>
        <dbReference type="Pfam" id="PF08241"/>
    </source>
</evidence>
<dbReference type="EMBL" id="JBBLXS010000189">
    <property type="protein sequence ID" value="MEK0186188.1"/>
    <property type="molecule type" value="Genomic_DNA"/>
</dbReference>
<dbReference type="SUPFAM" id="SSF53756">
    <property type="entry name" value="UDP-Glycosyltransferase/glycogen phosphorylase"/>
    <property type="match status" value="1"/>
</dbReference>
<evidence type="ECO:0000256" key="2">
    <source>
        <dbReference type="ARBA" id="ARBA00005386"/>
    </source>
</evidence>
<evidence type="ECO:0000256" key="3">
    <source>
        <dbReference type="ARBA" id="ARBA00011970"/>
    </source>
</evidence>
<dbReference type="SUPFAM" id="SSF53335">
    <property type="entry name" value="S-adenosyl-L-methionine-dependent methyltransferases"/>
    <property type="match status" value="2"/>
</dbReference>
<feature type="repeat" description="TPR" evidence="8">
    <location>
        <begin position="501"/>
        <end position="534"/>
    </location>
</feature>
<protein>
    <recommendedName>
        <fullName evidence="3">protein O-GlcNAc transferase</fullName>
        <ecNumber evidence="3">2.4.1.255</ecNumber>
    </recommendedName>
</protein>
<evidence type="ECO:0000259" key="10">
    <source>
        <dbReference type="Pfam" id="PF13844"/>
    </source>
</evidence>
<dbReference type="InterPro" id="IPR029489">
    <property type="entry name" value="OGT/SEC/SPY_C"/>
</dbReference>
<evidence type="ECO:0000256" key="6">
    <source>
        <dbReference type="ARBA" id="ARBA00022737"/>
    </source>
</evidence>
<dbReference type="CDD" id="cd02440">
    <property type="entry name" value="AdoMet_MTases"/>
    <property type="match status" value="1"/>
</dbReference>
<evidence type="ECO:0000256" key="4">
    <source>
        <dbReference type="ARBA" id="ARBA00022676"/>
    </source>
</evidence>
<dbReference type="Pfam" id="PF13414">
    <property type="entry name" value="TPR_11"/>
    <property type="match status" value="1"/>
</dbReference>
<comment type="pathway">
    <text evidence="1">Protein modification; protein glycosylation.</text>
</comment>
<organism evidence="11 12">
    <name type="scientific">Microcoleus anatoxicus PTRS2</name>
    <dbReference type="NCBI Taxonomy" id="2705321"/>
    <lineage>
        <taxon>Bacteria</taxon>
        <taxon>Bacillati</taxon>
        <taxon>Cyanobacteriota</taxon>
        <taxon>Cyanophyceae</taxon>
        <taxon>Oscillatoriophycideae</taxon>
        <taxon>Oscillatoriales</taxon>
        <taxon>Microcoleaceae</taxon>
        <taxon>Microcoleus</taxon>
        <taxon>Microcoleus anatoxicus</taxon>
    </lineage>
</organism>
<feature type="domain" description="Methyltransferase type 11" evidence="9">
    <location>
        <begin position="1051"/>
        <end position="1137"/>
    </location>
</feature>
<gene>
    <name evidence="11" type="ORF">WMG39_15210</name>
</gene>
<feature type="repeat" description="TPR" evidence="8">
    <location>
        <begin position="382"/>
        <end position="415"/>
    </location>
</feature>
<feature type="repeat" description="TPR" evidence="8">
    <location>
        <begin position="348"/>
        <end position="381"/>
    </location>
</feature>
<dbReference type="InterPro" id="IPR051939">
    <property type="entry name" value="Glycosyltr_41/O-GlcNAc_trsf"/>
</dbReference>
<dbReference type="PROSITE" id="PS50005">
    <property type="entry name" value="TPR"/>
    <property type="match status" value="6"/>
</dbReference>